<comment type="caution">
    <text evidence="2">The sequence shown here is derived from an EMBL/GenBank/DDBJ whole genome shotgun (WGS) entry which is preliminary data.</text>
</comment>
<feature type="domain" description="ATPase AAA-type core" evidence="1">
    <location>
        <begin position="24"/>
        <end position="362"/>
    </location>
</feature>
<evidence type="ECO:0000259" key="1">
    <source>
        <dbReference type="Pfam" id="PF13304"/>
    </source>
</evidence>
<evidence type="ECO:0000313" key="2">
    <source>
        <dbReference type="EMBL" id="OYV03342.1"/>
    </source>
</evidence>
<dbReference type="PANTHER" id="PTHR40396">
    <property type="entry name" value="ATPASE-LIKE PROTEIN"/>
    <property type="match status" value="1"/>
</dbReference>
<evidence type="ECO:0000313" key="3">
    <source>
        <dbReference type="Proteomes" id="UP000216312"/>
    </source>
</evidence>
<dbReference type="InterPro" id="IPR003959">
    <property type="entry name" value="ATPase_AAA_core"/>
</dbReference>
<dbReference type="SUPFAM" id="SSF52540">
    <property type="entry name" value="P-loop containing nucleoside triphosphate hydrolases"/>
    <property type="match status" value="1"/>
</dbReference>
<organism evidence="2 3">
    <name type="scientific">candidate division WOR-3 bacterium 4484_18</name>
    <dbReference type="NCBI Taxonomy" id="2020626"/>
    <lineage>
        <taxon>Bacteria</taxon>
        <taxon>Bacteria division WOR-3</taxon>
    </lineage>
</organism>
<dbReference type="Pfam" id="PF13304">
    <property type="entry name" value="AAA_21"/>
    <property type="match status" value="1"/>
</dbReference>
<sequence>MVIERLKVRNFKSFKELDIELNDLNVLIGPNASGKSNFVQIFRFLKDIVCHGLDNAVSLRGGVEYLRNMNIGASKDFYLGLHLKGTFEPFPLSKSMVKIEPYEVIYEFALKFKKRSPRFNVSKDIMRLKCRFIQPKGDKAAPYVETGEITVSRIDNKLRYGISGLTRISVSDRDIFPPFLKKLKLPRSNLLLSIPIIYHPWLSLFDLLLNISIYDIDPKLPKRATPITGKVELEEDGSNLSIVLRNIIKNKAERTKLFNLVKDLLPFIEDLDVEKFAAKSLMFKLRECYFRNEYLPASLISDGTINITALIIALYFERKPLVIIEEPERNIHPYLIAKLMEMIKDASRSKQIILTTHNPEIVKYTEIENLLLVSRDEYGFSRISRPIDREDVKTFLTNEVGIEELYVQNLLS</sequence>
<name>A0A257LV89_UNCW3</name>
<dbReference type="GO" id="GO:0016887">
    <property type="term" value="F:ATP hydrolysis activity"/>
    <property type="evidence" value="ECO:0007669"/>
    <property type="project" value="InterPro"/>
</dbReference>
<gene>
    <name evidence="2" type="ORF">CGW93_01405</name>
</gene>
<dbReference type="Gene3D" id="3.40.50.300">
    <property type="entry name" value="P-loop containing nucleotide triphosphate hydrolases"/>
    <property type="match status" value="2"/>
</dbReference>
<proteinExistence type="predicted"/>
<dbReference type="PANTHER" id="PTHR40396:SF1">
    <property type="entry name" value="ATPASE AAA-TYPE CORE DOMAIN-CONTAINING PROTEIN"/>
    <property type="match status" value="1"/>
</dbReference>
<dbReference type="InterPro" id="IPR027417">
    <property type="entry name" value="P-loop_NTPase"/>
</dbReference>
<dbReference type="AlphaFoldDB" id="A0A257LV89"/>
<reference evidence="3" key="1">
    <citation type="submission" date="2017-07" db="EMBL/GenBank/DDBJ databases">
        <title>Novel pathways for hydrocarbon cycling and metabolic interdependencies in hydrothermal sediment communities.</title>
        <authorList>
            <person name="Dombrowski N."/>
            <person name="Seitz K."/>
            <person name="Teske A."/>
            <person name="Baker B."/>
        </authorList>
    </citation>
    <scope>NUCLEOTIDE SEQUENCE [LARGE SCALE GENOMIC DNA]</scope>
</reference>
<dbReference type="Proteomes" id="UP000216312">
    <property type="component" value="Unassembled WGS sequence"/>
</dbReference>
<dbReference type="InterPro" id="IPR014555">
    <property type="entry name" value="RecF-like"/>
</dbReference>
<protein>
    <submittedName>
        <fullName evidence="2">ATPase</fullName>
    </submittedName>
</protein>
<dbReference type="PIRSF" id="PIRSF029347">
    <property type="entry name" value="RecF"/>
    <property type="match status" value="1"/>
</dbReference>
<accession>A0A257LV89</accession>
<dbReference type="GO" id="GO:0005524">
    <property type="term" value="F:ATP binding"/>
    <property type="evidence" value="ECO:0007669"/>
    <property type="project" value="InterPro"/>
</dbReference>
<dbReference type="EMBL" id="NMUJ01000009">
    <property type="protein sequence ID" value="OYV03342.1"/>
    <property type="molecule type" value="Genomic_DNA"/>
</dbReference>